<accession>A0AA38XJA4</accession>
<name>A0AA38XJA4_9EURO</name>
<dbReference type="Proteomes" id="UP001172673">
    <property type="component" value="Unassembled WGS sequence"/>
</dbReference>
<protein>
    <submittedName>
        <fullName evidence="1">Uncharacterized protein</fullName>
    </submittedName>
</protein>
<dbReference type="AlphaFoldDB" id="A0AA38XJA4"/>
<organism evidence="1 2">
    <name type="scientific">Cladophialophora chaetospira</name>
    <dbReference type="NCBI Taxonomy" id="386627"/>
    <lineage>
        <taxon>Eukaryota</taxon>
        <taxon>Fungi</taxon>
        <taxon>Dikarya</taxon>
        <taxon>Ascomycota</taxon>
        <taxon>Pezizomycotina</taxon>
        <taxon>Eurotiomycetes</taxon>
        <taxon>Chaetothyriomycetidae</taxon>
        <taxon>Chaetothyriales</taxon>
        <taxon>Herpotrichiellaceae</taxon>
        <taxon>Cladophialophora</taxon>
    </lineage>
</organism>
<sequence>MLRGGSSGGAVLRDYQELICSVAREYLRGRNRKELHFEKGASSSIKPNMDWFTTGGHTPKPRSYDDQFRRAVKNQQRKKLIWNPTVVAYQKTGSLQVLVKNNHALVERLGKAISWRGSSTHGAVSRKVCCPPEVAAETYKTLLRAAAVYDQDRDLYWSRAVGPWDRFWRIQAGIPLSDDGMVSWRRMNEPANRGYLYYASWAVTEGCIIEMEQPVADIDEA</sequence>
<keyword evidence="2" id="KW-1185">Reference proteome</keyword>
<proteinExistence type="predicted"/>
<gene>
    <name evidence="1" type="ORF">H2200_002613</name>
</gene>
<reference evidence="1" key="1">
    <citation type="submission" date="2022-10" db="EMBL/GenBank/DDBJ databases">
        <title>Culturing micro-colonial fungi from biological soil crusts in the Mojave desert and describing Neophaeococcomyces mojavensis, and introducing the new genera and species Taxawa tesnikishii.</title>
        <authorList>
            <person name="Kurbessoian T."/>
            <person name="Stajich J.E."/>
        </authorList>
    </citation>
    <scope>NUCLEOTIDE SEQUENCE</scope>
    <source>
        <strain evidence="1">TK_41</strain>
    </source>
</reference>
<evidence type="ECO:0000313" key="1">
    <source>
        <dbReference type="EMBL" id="KAJ9614476.1"/>
    </source>
</evidence>
<dbReference type="EMBL" id="JAPDRK010000003">
    <property type="protein sequence ID" value="KAJ9614476.1"/>
    <property type="molecule type" value="Genomic_DNA"/>
</dbReference>
<evidence type="ECO:0000313" key="2">
    <source>
        <dbReference type="Proteomes" id="UP001172673"/>
    </source>
</evidence>
<comment type="caution">
    <text evidence="1">The sequence shown here is derived from an EMBL/GenBank/DDBJ whole genome shotgun (WGS) entry which is preliminary data.</text>
</comment>